<dbReference type="RefSeq" id="XP_022579656.1">
    <property type="nucleotide sequence ID" value="XM_022728080.1"/>
</dbReference>
<evidence type="ECO:0008006" key="3">
    <source>
        <dbReference type="Google" id="ProtNLM"/>
    </source>
</evidence>
<dbReference type="AlphaFoldDB" id="A0A1L9SD69"/>
<organism evidence="1 2">
    <name type="scientific">Penicilliopsis zonata CBS 506.65</name>
    <dbReference type="NCBI Taxonomy" id="1073090"/>
    <lineage>
        <taxon>Eukaryota</taxon>
        <taxon>Fungi</taxon>
        <taxon>Dikarya</taxon>
        <taxon>Ascomycota</taxon>
        <taxon>Pezizomycotina</taxon>
        <taxon>Eurotiomycetes</taxon>
        <taxon>Eurotiomycetidae</taxon>
        <taxon>Eurotiales</taxon>
        <taxon>Aspergillaceae</taxon>
        <taxon>Penicilliopsis</taxon>
    </lineage>
</organism>
<dbReference type="VEuPathDB" id="FungiDB:ASPZODRAFT_27148"/>
<evidence type="ECO:0000313" key="2">
    <source>
        <dbReference type="Proteomes" id="UP000184188"/>
    </source>
</evidence>
<name>A0A1L9SD69_9EURO</name>
<keyword evidence="2" id="KW-1185">Reference proteome</keyword>
<accession>A0A1L9SD69</accession>
<evidence type="ECO:0000313" key="1">
    <source>
        <dbReference type="EMBL" id="OJJ45146.1"/>
    </source>
</evidence>
<gene>
    <name evidence="1" type="ORF">ASPZODRAFT_27148</name>
</gene>
<dbReference type="GeneID" id="34614544"/>
<sequence length="120" mass="13378">MRVYVGKLNSTSNTADKSSKTAVDEVISFAFDGGFREGSTAVLVGQWTKSYEGHPKANYNWSGTITKYDQSSGEIEIFTGEDTYYCFTGNVSGNTMKLDMFKQENRSEYGSAELQLKFTE</sequence>
<dbReference type="OrthoDB" id="4332097at2759"/>
<dbReference type="EMBL" id="KV878346">
    <property type="protein sequence ID" value="OJJ45146.1"/>
    <property type="molecule type" value="Genomic_DNA"/>
</dbReference>
<proteinExistence type="predicted"/>
<protein>
    <recommendedName>
        <fullName evidence="3">Lipocalin-like domain-containing protein</fullName>
    </recommendedName>
</protein>
<dbReference type="Proteomes" id="UP000184188">
    <property type="component" value="Unassembled WGS sequence"/>
</dbReference>
<reference evidence="2" key="1">
    <citation type="journal article" date="2017" name="Genome Biol.">
        <title>Comparative genomics reveals high biological diversity and specific adaptations in the industrially and medically important fungal genus Aspergillus.</title>
        <authorList>
            <person name="de Vries R.P."/>
            <person name="Riley R."/>
            <person name="Wiebenga A."/>
            <person name="Aguilar-Osorio G."/>
            <person name="Amillis S."/>
            <person name="Uchima C.A."/>
            <person name="Anderluh G."/>
            <person name="Asadollahi M."/>
            <person name="Askin M."/>
            <person name="Barry K."/>
            <person name="Battaglia E."/>
            <person name="Bayram O."/>
            <person name="Benocci T."/>
            <person name="Braus-Stromeyer S.A."/>
            <person name="Caldana C."/>
            <person name="Canovas D."/>
            <person name="Cerqueira G.C."/>
            <person name="Chen F."/>
            <person name="Chen W."/>
            <person name="Choi C."/>
            <person name="Clum A."/>
            <person name="Dos Santos R.A."/>
            <person name="Damasio A.R."/>
            <person name="Diallinas G."/>
            <person name="Emri T."/>
            <person name="Fekete E."/>
            <person name="Flipphi M."/>
            <person name="Freyberg S."/>
            <person name="Gallo A."/>
            <person name="Gournas C."/>
            <person name="Habgood R."/>
            <person name="Hainaut M."/>
            <person name="Harispe M.L."/>
            <person name="Henrissat B."/>
            <person name="Hilden K.S."/>
            <person name="Hope R."/>
            <person name="Hossain A."/>
            <person name="Karabika E."/>
            <person name="Karaffa L."/>
            <person name="Karanyi Z."/>
            <person name="Krasevec N."/>
            <person name="Kuo A."/>
            <person name="Kusch H."/>
            <person name="LaButti K."/>
            <person name="Lagendijk E.L."/>
            <person name="Lapidus A."/>
            <person name="Levasseur A."/>
            <person name="Lindquist E."/>
            <person name="Lipzen A."/>
            <person name="Logrieco A.F."/>
            <person name="MacCabe A."/>
            <person name="Maekelae M.R."/>
            <person name="Malavazi I."/>
            <person name="Melin P."/>
            <person name="Meyer V."/>
            <person name="Mielnichuk N."/>
            <person name="Miskei M."/>
            <person name="Molnar A.P."/>
            <person name="Mule G."/>
            <person name="Ngan C.Y."/>
            <person name="Orejas M."/>
            <person name="Orosz E."/>
            <person name="Ouedraogo J.P."/>
            <person name="Overkamp K.M."/>
            <person name="Park H.-S."/>
            <person name="Perrone G."/>
            <person name="Piumi F."/>
            <person name="Punt P.J."/>
            <person name="Ram A.F."/>
            <person name="Ramon A."/>
            <person name="Rauscher S."/>
            <person name="Record E."/>
            <person name="Riano-Pachon D.M."/>
            <person name="Robert V."/>
            <person name="Roehrig J."/>
            <person name="Ruller R."/>
            <person name="Salamov A."/>
            <person name="Salih N.S."/>
            <person name="Samson R.A."/>
            <person name="Sandor E."/>
            <person name="Sanguinetti M."/>
            <person name="Schuetze T."/>
            <person name="Sepcic K."/>
            <person name="Shelest E."/>
            <person name="Sherlock G."/>
            <person name="Sophianopoulou V."/>
            <person name="Squina F.M."/>
            <person name="Sun H."/>
            <person name="Susca A."/>
            <person name="Todd R.B."/>
            <person name="Tsang A."/>
            <person name="Unkles S.E."/>
            <person name="van de Wiele N."/>
            <person name="van Rossen-Uffink D."/>
            <person name="Oliveira J.V."/>
            <person name="Vesth T.C."/>
            <person name="Visser J."/>
            <person name="Yu J.-H."/>
            <person name="Zhou M."/>
            <person name="Andersen M.R."/>
            <person name="Archer D.B."/>
            <person name="Baker S.E."/>
            <person name="Benoit I."/>
            <person name="Brakhage A.A."/>
            <person name="Braus G.H."/>
            <person name="Fischer R."/>
            <person name="Frisvad J.C."/>
            <person name="Goldman G.H."/>
            <person name="Houbraken J."/>
            <person name="Oakley B."/>
            <person name="Pocsi I."/>
            <person name="Scazzocchio C."/>
            <person name="Seiboth B."/>
            <person name="vanKuyk P.A."/>
            <person name="Wortman J."/>
            <person name="Dyer P.S."/>
            <person name="Grigoriev I.V."/>
        </authorList>
    </citation>
    <scope>NUCLEOTIDE SEQUENCE [LARGE SCALE GENOMIC DNA]</scope>
    <source>
        <strain evidence="2">CBS 506.65</strain>
    </source>
</reference>